<dbReference type="InterPro" id="IPR003582">
    <property type="entry name" value="ShKT_dom"/>
</dbReference>
<evidence type="ECO:0000259" key="5">
    <source>
        <dbReference type="PROSITE" id="PS51670"/>
    </source>
</evidence>
<dbReference type="SUPFAM" id="SSF53187">
    <property type="entry name" value="Zn-dependent exopeptidases"/>
    <property type="match status" value="1"/>
</dbReference>
<dbReference type="GO" id="GO:0008270">
    <property type="term" value="F:zinc ion binding"/>
    <property type="evidence" value="ECO:0007669"/>
    <property type="project" value="InterPro"/>
</dbReference>
<dbReference type="GO" id="GO:0005615">
    <property type="term" value="C:extracellular space"/>
    <property type="evidence" value="ECO:0007669"/>
    <property type="project" value="TreeGrafter"/>
</dbReference>
<dbReference type="STRING" id="6280.A0A0N4TZ43"/>
<evidence type="ECO:0000256" key="3">
    <source>
        <dbReference type="PROSITE-ProRule" id="PRU01005"/>
    </source>
</evidence>
<dbReference type="GO" id="GO:0006508">
    <property type="term" value="P:proteolysis"/>
    <property type="evidence" value="ECO:0007669"/>
    <property type="project" value="InterPro"/>
</dbReference>
<feature type="domain" description="Peptidase M14" evidence="6">
    <location>
        <begin position="1"/>
        <end position="124"/>
    </location>
</feature>
<dbReference type="WBParaSite" id="BPAG_0001431001-mRNA-1">
    <property type="protein sequence ID" value="BPAG_0001431001-mRNA-1"/>
    <property type="gene ID" value="BPAG_0001431001"/>
</dbReference>
<dbReference type="GO" id="GO:0004181">
    <property type="term" value="F:metallocarboxypeptidase activity"/>
    <property type="evidence" value="ECO:0007669"/>
    <property type="project" value="InterPro"/>
</dbReference>
<dbReference type="AlphaFoldDB" id="A0A0N4TZ43"/>
<proteinExistence type="inferred from homology"/>
<sequence length="339" mass="38231">MQGKLDGFITLHTYAQLWIHPYSHKEESFPDNYAQLKRTAKRAVSRLKKVYGTQYRIGTGADILAPASGGSDDWAKNALGVKFVYLIELRPQLELLNGFILNKDELIPTAVETWEGVRTVIDDAIRANDLLNLKSIASESLSALGQFMKHKLPINRRDKIRQTNGISRILAGIKITPELPALKVRSRSLGSTVYFHNDTIGLIQSNITNQTDHIITKSISNRNDSLIANMVKPFKIIHSNYETVITNQIKLSNQTSLTTLSSLSLSPSLSPVTLHPISSLAINHLNNSSRRQFLNSNCKDIRNSCKFWLRTNPNICTEQYELMKIQCMYTCEYCAHLDN</sequence>
<protein>
    <submittedName>
        <fullName evidence="9">ShKT domain-containing protein</fullName>
    </submittedName>
</protein>
<accession>A0A0N4TZ43</accession>
<keyword evidence="8" id="KW-1185">Reference proteome</keyword>
<evidence type="ECO:0000313" key="7">
    <source>
        <dbReference type="EMBL" id="VDN95423.1"/>
    </source>
</evidence>
<evidence type="ECO:0000313" key="9">
    <source>
        <dbReference type="WBParaSite" id="BPAG_0001431001-mRNA-1"/>
    </source>
</evidence>
<dbReference type="PANTHER" id="PTHR11705">
    <property type="entry name" value="PROTEASE FAMILY M14 CARBOXYPEPTIDASE A,B"/>
    <property type="match status" value="1"/>
</dbReference>
<evidence type="ECO:0000313" key="8">
    <source>
        <dbReference type="Proteomes" id="UP000278627"/>
    </source>
</evidence>
<comment type="similarity">
    <text evidence="2 4">Belongs to the peptidase M14 family.</text>
</comment>
<evidence type="ECO:0000259" key="6">
    <source>
        <dbReference type="PROSITE" id="PS52035"/>
    </source>
</evidence>
<name>A0A0N4TZ43_BRUPA</name>
<dbReference type="InterPro" id="IPR000834">
    <property type="entry name" value="Peptidase_M14"/>
</dbReference>
<dbReference type="PROSITE" id="PS52035">
    <property type="entry name" value="PEPTIDASE_M14"/>
    <property type="match status" value="1"/>
</dbReference>
<comment type="caution">
    <text evidence="3">Lacks conserved residue(s) required for the propagation of feature annotation.</text>
</comment>
<dbReference type="EMBL" id="UZAD01013568">
    <property type="protein sequence ID" value="VDN95423.1"/>
    <property type="molecule type" value="Genomic_DNA"/>
</dbReference>
<gene>
    <name evidence="7" type="ORF">BPAG_LOCUS14238</name>
</gene>
<feature type="active site" description="Proton donor/acceptor" evidence="4">
    <location>
        <position position="88"/>
    </location>
</feature>
<dbReference type="Pfam" id="PF00246">
    <property type="entry name" value="Peptidase_M14"/>
    <property type="match status" value="1"/>
</dbReference>
<dbReference type="Gene3D" id="3.40.630.10">
    <property type="entry name" value="Zn peptidases"/>
    <property type="match status" value="1"/>
</dbReference>
<dbReference type="PANTHER" id="PTHR11705:SF51">
    <property type="entry name" value="CARBOXYPEPTIDASE SURO-1-RELATED"/>
    <property type="match status" value="1"/>
</dbReference>
<dbReference type="Proteomes" id="UP000278627">
    <property type="component" value="Unassembled WGS sequence"/>
</dbReference>
<organism evidence="9">
    <name type="scientific">Brugia pahangi</name>
    <name type="common">Filarial nematode worm</name>
    <dbReference type="NCBI Taxonomy" id="6280"/>
    <lineage>
        <taxon>Eukaryota</taxon>
        <taxon>Metazoa</taxon>
        <taxon>Ecdysozoa</taxon>
        <taxon>Nematoda</taxon>
        <taxon>Chromadorea</taxon>
        <taxon>Rhabditida</taxon>
        <taxon>Spirurina</taxon>
        <taxon>Spiruromorpha</taxon>
        <taxon>Filarioidea</taxon>
        <taxon>Onchocercidae</taxon>
        <taxon>Brugia</taxon>
    </lineage>
</organism>
<evidence type="ECO:0000256" key="1">
    <source>
        <dbReference type="ARBA" id="ARBA00001947"/>
    </source>
</evidence>
<reference evidence="9" key="1">
    <citation type="submission" date="2017-02" db="UniProtKB">
        <authorList>
            <consortium name="WormBaseParasite"/>
        </authorList>
    </citation>
    <scope>IDENTIFICATION</scope>
</reference>
<reference evidence="7 8" key="2">
    <citation type="submission" date="2018-11" db="EMBL/GenBank/DDBJ databases">
        <authorList>
            <consortium name="Pathogen Informatics"/>
        </authorList>
    </citation>
    <scope>NUCLEOTIDE SEQUENCE [LARGE SCALE GENOMIC DNA]</scope>
</reference>
<feature type="domain" description="ShKT" evidence="5">
    <location>
        <begin position="298"/>
        <end position="334"/>
    </location>
</feature>
<evidence type="ECO:0000256" key="2">
    <source>
        <dbReference type="ARBA" id="ARBA00005988"/>
    </source>
</evidence>
<comment type="cofactor">
    <cofactor evidence="1">
        <name>Zn(2+)</name>
        <dbReference type="ChEBI" id="CHEBI:29105"/>
    </cofactor>
</comment>
<evidence type="ECO:0000256" key="4">
    <source>
        <dbReference type="PROSITE-ProRule" id="PRU01379"/>
    </source>
</evidence>
<dbReference type="PROSITE" id="PS51670">
    <property type="entry name" value="SHKT"/>
    <property type="match status" value="1"/>
</dbReference>